<evidence type="ECO:0000313" key="2">
    <source>
        <dbReference type="EMBL" id="SHG91170.1"/>
    </source>
</evidence>
<gene>
    <name evidence="2" type="ORF">SAMN04488530_11127</name>
</gene>
<dbReference type="AlphaFoldDB" id="A0A1M5NNS3"/>
<protein>
    <submittedName>
        <fullName evidence="2">Uncharacterized protein</fullName>
    </submittedName>
</protein>
<feature type="transmembrane region" description="Helical" evidence="1">
    <location>
        <begin position="32"/>
        <end position="57"/>
    </location>
</feature>
<dbReference type="STRING" id="1121321.SAMN04488530_11127"/>
<evidence type="ECO:0000256" key="1">
    <source>
        <dbReference type="SAM" id="Phobius"/>
    </source>
</evidence>
<sequence length="139" mass="16677">MNSERFFDNYFKLLSLIFWPIIWYKWVAISNLSIEISLCLIYFILSIIYVLSFLYFFLKKSHNYTKIVIYYRLSTILAFIFTLFSFLLYPKNLTFLFLKLIFISIYFYFSCIKVAKYKIDEGVVGIIGSILIAVITIFY</sequence>
<keyword evidence="1" id="KW-0472">Membrane</keyword>
<accession>A0A1M5NNS3</accession>
<keyword evidence="1" id="KW-1133">Transmembrane helix</keyword>
<evidence type="ECO:0000313" key="3">
    <source>
        <dbReference type="Proteomes" id="UP000243255"/>
    </source>
</evidence>
<feature type="transmembrane region" description="Helical" evidence="1">
    <location>
        <begin position="9"/>
        <end position="26"/>
    </location>
</feature>
<dbReference type="EMBL" id="FQWX01000011">
    <property type="protein sequence ID" value="SHG91170.1"/>
    <property type="molecule type" value="Genomic_DNA"/>
</dbReference>
<feature type="transmembrane region" description="Helical" evidence="1">
    <location>
        <begin position="95"/>
        <end position="115"/>
    </location>
</feature>
<feature type="transmembrane region" description="Helical" evidence="1">
    <location>
        <begin position="122"/>
        <end position="138"/>
    </location>
</feature>
<name>A0A1M5NNS3_9FIRM</name>
<keyword evidence="3" id="KW-1185">Reference proteome</keyword>
<keyword evidence="1" id="KW-0812">Transmembrane</keyword>
<organism evidence="2 3">
    <name type="scientific">Asaccharospora irregularis DSM 2635</name>
    <dbReference type="NCBI Taxonomy" id="1121321"/>
    <lineage>
        <taxon>Bacteria</taxon>
        <taxon>Bacillati</taxon>
        <taxon>Bacillota</taxon>
        <taxon>Clostridia</taxon>
        <taxon>Peptostreptococcales</taxon>
        <taxon>Peptostreptococcaceae</taxon>
        <taxon>Asaccharospora</taxon>
    </lineage>
</organism>
<feature type="transmembrane region" description="Helical" evidence="1">
    <location>
        <begin position="69"/>
        <end position="89"/>
    </location>
</feature>
<proteinExistence type="predicted"/>
<reference evidence="3" key="1">
    <citation type="submission" date="2016-11" db="EMBL/GenBank/DDBJ databases">
        <authorList>
            <person name="Varghese N."/>
            <person name="Submissions S."/>
        </authorList>
    </citation>
    <scope>NUCLEOTIDE SEQUENCE [LARGE SCALE GENOMIC DNA]</scope>
    <source>
        <strain evidence="3">DSM 2635</strain>
    </source>
</reference>
<dbReference type="Proteomes" id="UP000243255">
    <property type="component" value="Unassembled WGS sequence"/>
</dbReference>